<dbReference type="OrthoDB" id="591174at2"/>
<proteinExistence type="predicted"/>
<sequence length="104" mass="12254">MIINKIYNILQNILSQKFSLNIFKSQKVKTHDFRNLEQGVDYFVDFTESGKFATLTTALTIKQEDQVILSYQKQAIVYRAEELESYWNDESIQRILLKKISKVT</sequence>
<reference evidence="1 2" key="1">
    <citation type="submission" date="2019-01" db="EMBL/GenBank/DDBJ databases">
        <authorList>
            <person name="Brito A."/>
        </authorList>
    </citation>
    <scope>NUCLEOTIDE SEQUENCE [LARGE SCALE GENOMIC DNA]</scope>
    <source>
        <strain evidence="1">1</strain>
    </source>
</reference>
<accession>A0A563VPM4</accession>
<dbReference type="RefSeq" id="WP_144871635.1">
    <property type="nucleotide sequence ID" value="NZ_LR213947.1"/>
</dbReference>
<organism evidence="1 2">
    <name type="scientific">Hyella patelloides LEGE 07179</name>
    <dbReference type="NCBI Taxonomy" id="945734"/>
    <lineage>
        <taxon>Bacteria</taxon>
        <taxon>Bacillati</taxon>
        <taxon>Cyanobacteriota</taxon>
        <taxon>Cyanophyceae</taxon>
        <taxon>Pleurocapsales</taxon>
        <taxon>Hyellaceae</taxon>
        <taxon>Hyella</taxon>
    </lineage>
</organism>
<dbReference type="Proteomes" id="UP000320055">
    <property type="component" value="Unassembled WGS sequence"/>
</dbReference>
<gene>
    <name evidence="1" type="ORF">H1P_1970003</name>
</gene>
<keyword evidence="2" id="KW-1185">Reference proteome</keyword>
<dbReference type="AlphaFoldDB" id="A0A563VPM4"/>
<name>A0A563VPM4_9CYAN</name>
<protein>
    <submittedName>
        <fullName evidence="1">Uncharacterized protein</fullName>
    </submittedName>
</protein>
<evidence type="ECO:0000313" key="2">
    <source>
        <dbReference type="Proteomes" id="UP000320055"/>
    </source>
</evidence>
<evidence type="ECO:0000313" key="1">
    <source>
        <dbReference type="EMBL" id="VEP13360.1"/>
    </source>
</evidence>
<dbReference type="EMBL" id="CAACVJ010000109">
    <property type="protein sequence ID" value="VEP13360.1"/>
    <property type="molecule type" value="Genomic_DNA"/>
</dbReference>